<dbReference type="Proteomes" id="UP000594800">
    <property type="component" value="Chromosome"/>
</dbReference>
<keyword evidence="3" id="KW-1185">Reference proteome</keyword>
<dbReference type="InterPro" id="IPR021395">
    <property type="entry name" value="DUF3035"/>
</dbReference>
<feature type="signal peptide" evidence="1">
    <location>
        <begin position="1"/>
        <end position="19"/>
    </location>
</feature>
<sequence>MTILLRAGLLATAALTLTACGDDVDEERSLFERLNVRAGGPDEFLVIERAPLEVPPDIRALPAPTPGAPSRVEPQVDTLVAQALGAAPASGGASASAGEQAFLAAAGATDVPDDIRAQVEAEHQQLIDGRSDGPVGRALASFTNPYRDQQLDPVAEVLRLREVYPEAVTPVAPLDQETATQ</sequence>
<dbReference type="EMBL" id="CP064942">
    <property type="protein sequence ID" value="QPH55741.1"/>
    <property type="molecule type" value="Genomic_DNA"/>
</dbReference>
<dbReference type="AlphaFoldDB" id="A0A7S9LUU7"/>
<dbReference type="RefSeq" id="WP_196105003.1">
    <property type="nucleotide sequence ID" value="NZ_CP064942.1"/>
</dbReference>
<dbReference type="KEGG" id="poz:I0K15_08455"/>
<organism evidence="2 3">
    <name type="scientific">Pontivivens ytuae</name>
    <dbReference type="NCBI Taxonomy" id="2789856"/>
    <lineage>
        <taxon>Bacteria</taxon>
        <taxon>Pseudomonadati</taxon>
        <taxon>Pseudomonadota</taxon>
        <taxon>Alphaproteobacteria</taxon>
        <taxon>Rhodobacterales</taxon>
        <taxon>Paracoccaceae</taxon>
        <taxon>Pontivivens</taxon>
    </lineage>
</organism>
<dbReference type="PROSITE" id="PS51257">
    <property type="entry name" value="PROKAR_LIPOPROTEIN"/>
    <property type="match status" value="1"/>
</dbReference>
<protein>
    <submittedName>
        <fullName evidence="2">DUF3035 domain-containing protein</fullName>
    </submittedName>
</protein>
<accession>A0A7S9LUU7</accession>
<name>A0A7S9LUU7_9RHOB</name>
<proteinExistence type="predicted"/>
<evidence type="ECO:0000313" key="3">
    <source>
        <dbReference type="Proteomes" id="UP000594800"/>
    </source>
</evidence>
<gene>
    <name evidence="2" type="ORF">I0K15_08455</name>
</gene>
<evidence type="ECO:0000313" key="2">
    <source>
        <dbReference type="EMBL" id="QPH55741.1"/>
    </source>
</evidence>
<dbReference type="Pfam" id="PF11233">
    <property type="entry name" value="DUF3035"/>
    <property type="match status" value="1"/>
</dbReference>
<feature type="chain" id="PRO_5032881839" evidence="1">
    <location>
        <begin position="20"/>
        <end position="181"/>
    </location>
</feature>
<reference evidence="2 3" key="1">
    <citation type="submission" date="2020-11" db="EMBL/GenBank/DDBJ databases">
        <title>Description of Pontivivens ytuae sp. nov. isolated from deep sea sediment of Mariana Trench.</title>
        <authorList>
            <person name="Wang Z."/>
            <person name="Sun Q.-L."/>
            <person name="Xu X.-D."/>
            <person name="Tang Y.-Z."/>
            <person name="Zhang J."/>
        </authorList>
    </citation>
    <scope>NUCLEOTIDE SEQUENCE [LARGE SCALE GENOMIC DNA]</scope>
    <source>
        <strain evidence="2 3">MT2928</strain>
    </source>
</reference>
<evidence type="ECO:0000256" key="1">
    <source>
        <dbReference type="SAM" id="SignalP"/>
    </source>
</evidence>
<keyword evidence="1" id="KW-0732">Signal</keyword>